<gene>
    <name evidence="2" type="ORF">GZA08_00365</name>
</gene>
<dbReference type="EMBL" id="JAAGAB010000001">
    <property type="protein sequence ID" value="NDU99420.1"/>
    <property type="molecule type" value="Genomic_DNA"/>
</dbReference>
<dbReference type="RefSeq" id="WP_163888891.1">
    <property type="nucleotide sequence ID" value="NZ_JAAFYS010000001.1"/>
</dbReference>
<comment type="caution">
    <text evidence="2">The sequence shown here is derived from an EMBL/GenBank/DDBJ whole genome shotgun (WGS) entry which is preliminary data.</text>
</comment>
<evidence type="ECO:0000313" key="3">
    <source>
        <dbReference type="Proteomes" id="UP000474757"/>
    </source>
</evidence>
<reference evidence="2 3" key="1">
    <citation type="submission" date="2020-02" db="EMBL/GenBank/DDBJ databases">
        <title>Pseudoroseicyclus tamarix, sp. nov., isolated from offshore sediment of a Tamarix chinensis forest.</title>
        <authorList>
            <person name="Gai Y."/>
        </authorList>
    </citation>
    <scope>NUCLEOTIDE SEQUENCE [LARGE SCALE GENOMIC DNA]</scope>
    <source>
        <strain evidence="2 3">CLL3-39</strain>
    </source>
</reference>
<proteinExistence type="predicted"/>
<evidence type="ECO:0008006" key="4">
    <source>
        <dbReference type="Google" id="ProtNLM"/>
    </source>
</evidence>
<keyword evidence="1" id="KW-0812">Transmembrane</keyword>
<dbReference type="AlphaFoldDB" id="A0A6B2JET0"/>
<evidence type="ECO:0000313" key="2">
    <source>
        <dbReference type="EMBL" id="NDU99420.1"/>
    </source>
</evidence>
<keyword evidence="3" id="KW-1185">Reference proteome</keyword>
<name>A0A6B2JET0_9RHOB</name>
<protein>
    <recommendedName>
        <fullName evidence="4">Flp pilus assembly protein TadG</fullName>
    </recommendedName>
</protein>
<accession>A0A6B2JET0</accession>
<feature type="transmembrane region" description="Helical" evidence="1">
    <location>
        <begin position="20"/>
        <end position="41"/>
    </location>
</feature>
<keyword evidence="1" id="KW-1133">Transmembrane helix</keyword>
<evidence type="ECO:0000256" key="1">
    <source>
        <dbReference type="SAM" id="Phobius"/>
    </source>
</evidence>
<organism evidence="2 3">
    <name type="scientific">Pseudoroseicyclus tamaricis</name>
    <dbReference type="NCBI Taxonomy" id="2705421"/>
    <lineage>
        <taxon>Bacteria</taxon>
        <taxon>Pseudomonadati</taxon>
        <taxon>Pseudomonadota</taxon>
        <taxon>Alphaproteobacteria</taxon>
        <taxon>Rhodobacterales</taxon>
        <taxon>Paracoccaceae</taxon>
        <taxon>Pseudoroseicyclus</taxon>
    </lineage>
</organism>
<keyword evidence="1" id="KW-0472">Membrane</keyword>
<sequence length="192" mass="21267">MTRLASLIRRLRRSEEGSVVIEGVIMMPIIAWCFVACYSFFDAFHARSNNIRAAFTISDTLTRETNYVTPGYMDGLLALQRFLMIGSDNARLRVTVFHYDGDGEELMLNWSQGIGGYAAMTEAELRGMEAQIPTLASGDSAILVETQSDYEVPFKVGLEDETFHEFVVARPRFSGQLCWNPVDGGGSATAVC</sequence>
<dbReference type="Proteomes" id="UP000474757">
    <property type="component" value="Unassembled WGS sequence"/>
</dbReference>